<sequence>MVGQIIALSIFASGTCISLSPTELYISEFEVFIHDGFRGWLLTQISSAGLWWCPLAFDTIVFVLTTVRLYSLRKALYQNHSLFHVLLRDGLSYYIIICLVYVMNTINWMSIPGLTKIAGLNFGLAIPAIAICRLTLNLQGIHSESEDNDNLQTTSFTGDTDLGVLTSAHSILHHRLADGAVWLTGERWDSIYLGNPTVEERELHILADQTSTSHK</sequence>
<dbReference type="EMBL" id="BPWL01000011">
    <property type="protein sequence ID" value="GJJ15674.1"/>
    <property type="molecule type" value="Genomic_DNA"/>
</dbReference>
<name>A0AAV5AM36_9AGAM</name>
<reference evidence="2" key="1">
    <citation type="submission" date="2021-10" db="EMBL/GenBank/DDBJ databases">
        <title>De novo Genome Assembly of Clathrus columnatus (Basidiomycota, Fungi) Using Illumina and Nanopore Sequence Data.</title>
        <authorList>
            <person name="Ogiso-Tanaka E."/>
            <person name="Itagaki H."/>
            <person name="Hosoya T."/>
            <person name="Hosaka K."/>
        </authorList>
    </citation>
    <scope>NUCLEOTIDE SEQUENCE</scope>
    <source>
        <strain evidence="2">MO-923</strain>
    </source>
</reference>
<proteinExistence type="predicted"/>
<feature type="transmembrane region" description="Helical" evidence="1">
    <location>
        <begin position="91"/>
        <end position="111"/>
    </location>
</feature>
<dbReference type="AlphaFoldDB" id="A0AAV5AM36"/>
<evidence type="ECO:0000256" key="1">
    <source>
        <dbReference type="SAM" id="Phobius"/>
    </source>
</evidence>
<feature type="transmembrane region" description="Helical" evidence="1">
    <location>
        <begin position="49"/>
        <end position="70"/>
    </location>
</feature>
<keyword evidence="1" id="KW-0812">Transmembrane</keyword>
<keyword evidence="1" id="KW-1133">Transmembrane helix</keyword>
<evidence type="ECO:0000313" key="2">
    <source>
        <dbReference type="EMBL" id="GJJ15674.1"/>
    </source>
</evidence>
<accession>A0AAV5AM36</accession>
<evidence type="ECO:0008006" key="4">
    <source>
        <dbReference type="Google" id="ProtNLM"/>
    </source>
</evidence>
<keyword evidence="3" id="KW-1185">Reference proteome</keyword>
<comment type="caution">
    <text evidence="2">The sequence shown here is derived from an EMBL/GenBank/DDBJ whole genome shotgun (WGS) entry which is preliminary data.</text>
</comment>
<keyword evidence="1" id="KW-0472">Membrane</keyword>
<dbReference type="Proteomes" id="UP001050691">
    <property type="component" value="Unassembled WGS sequence"/>
</dbReference>
<evidence type="ECO:0000313" key="3">
    <source>
        <dbReference type="Proteomes" id="UP001050691"/>
    </source>
</evidence>
<gene>
    <name evidence="2" type="ORF">Clacol_009952</name>
</gene>
<protein>
    <recommendedName>
        <fullName evidence="4">Transmembrane protein</fullName>
    </recommendedName>
</protein>
<organism evidence="2 3">
    <name type="scientific">Clathrus columnatus</name>
    <dbReference type="NCBI Taxonomy" id="1419009"/>
    <lineage>
        <taxon>Eukaryota</taxon>
        <taxon>Fungi</taxon>
        <taxon>Dikarya</taxon>
        <taxon>Basidiomycota</taxon>
        <taxon>Agaricomycotina</taxon>
        <taxon>Agaricomycetes</taxon>
        <taxon>Phallomycetidae</taxon>
        <taxon>Phallales</taxon>
        <taxon>Clathraceae</taxon>
        <taxon>Clathrus</taxon>
    </lineage>
</organism>